<evidence type="ECO:0000256" key="1">
    <source>
        <dbReference type="SAM" id="MobiDB-lite"/>
    </source>
</evidence>
<dbReference type="Proteomes" id="UP000001056">
    <property type="component" value="Unassembled WGS sequence"/>
</dbReference>
<dbReference type="GeneID" id="4396111"/>
<gene>
    <name evidence="2" type="ORF">CHGG_09970</name>
</gene>
<dbReference type="EMBL" id="CH408035">
    <property type="protein sequence ID" value="EAQ83566.1"/>
    <property type="molecule type" value="Genomic_DNA"/>
</dbReference>
<protein>
    <submittedName>
        <fullName evidence="2">Uncharacterized protein</fullName>
    </submittedName>
</protein>
<feature type="compositionally biased region" description="Basic and acidic residues" evidence="1">
    <location>
        <begin position="31"/>
        <end position="41"/>
    </location>
</feature>
<feature type="region of interest" description="Disordered" evidence="1">
    <location>
        <begin position="1"/>
        <end position="128"/>
    </location>
</feature>
<accession>Q2GPY4</accession>
<dbReference type="InParanoid" id="Q2GPY4"/>
<organism evidence="2 3">
    <name type="scientific">Chaetomium globosum (strain ATCC 6205 / CBS 148.51 / DSM 1962 / NBRC 6347 / NRRL 1970)</name>
    <name type="common">Soil fungus</name>
    <dbReference type="NCBI Taxonomy" id="306901"/>
    <lineage>
        <taxon>Eukaryota</taxon>
        <taxon>Fungi</taxon>
        <taxon>Dikarya</taxon>
        <taxon>Ascomycota</taxon>
        <taxon>Pezizomycotina</taxon>
        <taxon>Sordariomycetes</taxon>
        <taxon>Sordariomycetidae</taxon>
        <taxon>Sordariales</taxon>
        <taxon>Chaetomiaceae</taxon>
        <taxon>Chaetomium</taxon>
    </lineage>
</organism>
<dbReference type="HOGENOM" id="CLU_1959316_0_0_1"/>
<evidence type="ECO:0000313" key="3">
    <source>
        <dbReference type="Proteomes" id="UP000001056"/>
    </source>
</evidence>
<proteinExistence type="predicted"/>
<dbReference type="RefSeq" id="XP_001227897.1">
    <property type="nucleotide sequence ID" value="XM_001227896.1"/>
</dbReference>
<keyword evidence="3" id="KW-1185">Reference proteome</keyword>
<reference evidence="3" key="1">
    <citation type="journal article" date="2015" name="Genome Announc.">
        <title>Draft genome sequence of the cellulolytic fungus Chaetomium globosum.</title>
        <authorList>
            <person name="Cuomo C.A."/>
            <person name="Untereiner W.A."/>
            <person name="Ma L.-J."/>
            <person name="Grabherr M."/>
            <person name="Birren B.W."/>
        </authorList>
    </citation>
    <scope>NUCLEOTIDE SEQUENCE [LARGE SCALE GENOMIC DNA]</scope>
    <source>
        <strain evidence="3">ATCC 6205 / CBS 148.51 / DSM 1962 / NBRC 6347 / NRRL 1970</strain>
    </source>
</reference>
<sequence>MLTAPRESVLTPSIHADRPQWDGVDLATEDAADHANAEQPRKTINGLEMAVAASRGACGGRGRGASSRRGGATSSTPRGGARGSQRGGSQRRGAGSRGGRVAKPARARATGARQSGRLAAQVTEESLA</sequence>
<evidence type="ECO:0000313" key="2">
    <source>
        <dbReference type="EMBL" id="EAQ83566.1"/>
    </source>
</evidence>
<dbReference type="AlphaFoldDB" id="Q2GPY4"/>
<name>Q2GPY4_CHAGB</name>
<dbReference type="VEuPathDB" id="FungiDB:CHGG_09970"/>
<feature type="compositionally biased region" description="Low complexity" evidence="1">
    <location>
        <begin position="64"/>
        <end position="79"/>
    </location>
</feature>